<evidence type="ECO:0000313" key="8">
    <source>
        <dbReference type="Proteomes" id="UP000794436"/>
    </source>
</evidence>
<feature type="region of interest" description="Disordered" evidence="5">
    <location>
        <begin position="155"/>
        <end position="187"/>
    </location>
</feature>
<evidence type="ECO:0000256" key="4">
    <source>
        <dbReference type="RuleBase" id="RU004020"/>
    </source>
</evidence>
<dbReference type="InterPro" id="IPR036388">
    <property type="entry name" value="WH-like_DNA-bd_sf"/>
</dbReference>
<protein>
    <recommendedName>
        <fullName evidence="6">HSF-type DNA-binding domain-containing protein</fullName>
    </recommendedName>
</protein>
<evidence type="ECO:0000256" key="2">
    <source>
        <dbReference type="ARBA" id="ARBA00023125"/>
    </source>
</evidence>
<dbReference type="EMBL" id="SPLM01000147">
    <property type="protein sequence ID" value="TMW55455.1"/>
    <property type="molecule type" value="Genomic_DNA"/>
</dbReference>
<name>A0A8K1F9Q0_PYTOL</name>
<evidence type="ECO:0000313" key="7">
    <source>
        <dbReference type="EMBL" id="TMW55455.1"/>
    </source>
</evidence>
<dbReference type="InterPro" id="IPR036390">
    <property type="entry name" value="WH_DNA-bd_sf"/>
</dbReference>
<dbReference type="Proteomes" id="UP000794436">
    <property type="component" value="Unassembled WGS sequence"/>
</dbReference>
<dbReference type="PRINTS" id="PR00056">
    <property type="entry name" value="HSFDOMAIN"/>
</dbReference>
<keyword evidence="3" id="KW-0539">Nucleus</keyword>
<comment type="subcellular location">
    <subcellularLocation>
        <location evidence="1">Nucleus</location>
    </subcellularLocation>
</comment>
<evidence type="ECO:0000256" key="1">
    <source>
        <dbReference type="ARBA" id="ARBA00004123"/>
    </source>
</evidence>
<reference evidence="7" key="1">
    <citation type="submission" date="2019-03" db="EMBL/GenBank/DDBJ databases">
        <title>Long read genome sequence of the mycoparasitic Pythium oligandrum ATCC 38472 isolated from sugarbeet rhizosphere.</title>
        <authorList>
            <person name="Gaulin E."/>
        </authorList>
    </citation>
    <scope>NUCLEOTIDE SEQUENCE</scope>
    <source>
        <strain evidence="7">ATCC 38472_TT</strain>
    </source>
</reference>
<organism evidence="7 8">
    <name type="scientific">Pythium oligandrum</name>
    <name type="common">Mycoparasitic fungus</name>
    <dbReference type="NCBI Taxonomy" id="41045"/>
    <lineage>
        <taxon>Eukaryota</taxon>
        <taxon>Sar</taxon>
        <taxon>Stramenopiles</taxon>
        <taxon>Oomycota</taxon>
        <taxon>Peronosporomycetes</taxon>
        <taxon>Pythiales</taxon>
        <taxon>Pythiaceae</taxon>
        <taxon>Pythium</taxon>
    </lineage>
</organism>
<dbReference type="FunFam" id="1.10.10.10:FF:000286">
    <property type="entry name" value="Heat shock transcription factor"/>
    <property type="match status" value="1"/>
</dbReference>
<dbReference type="GO" id="GO:0003700">
    <property type="term" value="F:DNA-binding transcription factor activity"/>
    <property type="evidence" value="ECO:0007669"/>
    <property type="project" value="InterPro"/>
</dbReference>
<comment type="similarity">
    <text evidence="4">Belongs to the HSF family.</text>
</comment>
<keyword evidence="8" id="KW-1185">Reference proteome</keyword>
<dbReference type="Pfam" id="PF00447">
    <property type="entry name" value="HSF_DNA-bind"/>
    <property type="match status" value="1"/>
</dbReference>
<gene>
    <name evidence="7" type="ORF">Poli38472_010337</name>
</gene>
<evidence type="ECO:0000256" key="3">
    <source>
        <dbReference type="ARBA" id="ARBA00023242"/>
    </source>
</evidence>
<dbReference type="PANTHER" id="PTHR10015">
    <property type="entry name" value="HEAT SHOCK TRANSCRIPTION FACTOR"/>
    <property type="match status" value="1"/>
</dbReference>
<dbReference type="AlphaFoldDB" id="A0A8K1F9Q0"/>
<dbReference type="GO" id="GO:0005634">
    <property type="term" value="C:nucleus"/>
    <property type="evidence" value="ECO:0007669"/>
    <property type="project" value="UniProtKB-SubCell"/>
</dbReference>
<feature type="compositionally biased region" description="Basic and acidic residues" evidence="5">
    <location>
        <begin position="166"/>
        <end position="178"/>
    </location>
</feature>
<dbReference type="InterPro" id="IPR000232">
    <property type="entry name" value="HSF_DNA-bd"/>
</dbReference>
<feature type="compositionally biased region" description="Low complexity" evidence="5">
    <location>
        <begin position="155"/>
        <end position="164"/>
    </location>
</feature>
<comment type="caution">
    <text evidence="7">The sequence shown here is derived from an EMBL/GenBank/DDBJ whole genome shotgun (WGS) entry which is preliminary data.</text>
</comment>
<feature type="domain" description="HSF-type DNA-binding" evidence="6">
    <location>
        <begin position="18"/>
        <end position="123"/>
    </location>
</feature>
<dbReference type="Gene3D" id="1.10.10.10">
    <property type="entry name" value="Winged helix-like DNA-binding domain superfamily/Winged helix DNA-binding domain"/>
    <property type="match status" value="1"/>
</dbReference>
<dbReference type="SMART" id="SM00415">
    <property type="entry name" value="HSF"/>
    <property type="match status" value="1"/>
</dbReference>
<dbReference type="OrthoDB" id="60033at2759"/>
<accession>A0A8K1F9Q0</accession>
<evidence type="ECO:0000259" key="6">
    <source>
        <dbReference type="SMART" id="SM00415"/>
    </source>
</evidence>
<dbReference type="GO" id="GO:0043565">
    <property type="term" value="F:sequence-specific DNA binding"/>
    <property type="evidence" value="ECO:0007669"/>
    <property type="project" value="InterPro"/>
</dbReference>
<sequence>MPTSASPTSPSSSSSGYKIPKFLRSLYSILQKEDSKIINWLQNQELKPNRVTAFHILDIPRFEQEVLPKYFKHSKFASFQRQLNNFGFRKWTKTQSSGVCTFSHNCFPPDPKQIGVLRASIREQWRQKSTDTRRRVGNGITKAERKLQEQLQQRQQQLKMQQEQETQEKKLQERRRSIDAQSPTHPESFCELLKTPINTTNFNVYKVPTHQPLIKKLARPLTADWSISGGLEAFGNGTLKPTLMAPSQMPVHVSYNNTVNIGTMHPHHNSAGYPSVSHGMDQSGNILMMSTTPMESWSWEGHVAPTSYEVHQFPASGACWQAPSVLPLDRKDMLHHHTELVSPSTMEEFTFDNIMLFAE</sequence>
<proteinExistence type="inferred from homology"/>
<dbReference type="SUPFAM" id="SSF46785">
    <property type="entry name" value="Winged helix' DNA-binding domain"/>
    <property type="match status" value="1"/>
</dbReference>
<dbReference type="PANTHER" id="PTHR10015:SF427">
    <property type="entry name" value="HEAT SHOCK FACTOR PROTEIN"/>
    <property type="match status" value="1"/>
</dbReference>
<evidence type="ECO:0000256" key="5">
    <source>
        <dbReference type="SAM" id="MobiDB-lite"/>
    </source>
</evidence>
<keyword evidence="2" id="KW-0238">DNA-binding</keyword>